<reference evidence="1" key="1">
    <citation type="submission" date="2019-03" db="EMBL/GenBank/DDBJ databases">
        <title>Single cell metagenomics reveals metabolic interactions within the superorganism composed of flagellate Streblomastix strix and complex community of Bacteroidetes bacteria on its surface.</title>
        <authorList>
            <person name="Treitli S.C."/>
            <person name="Kolisko M."/>
            <person name="Husnik F."/>
            <person name="Keeling P."/>
            <person name="Hampl V."/>
        </authorList>
    </citation>
    <scope>NUCLEOTIDE SEQUENCE</scope>
    <source>
        <strain evidence="1">STM</strain>
    </source>
</reference>
<name>A0A5J4QDE6_9ZZZZ</name>
<gene>
    <name evidence="1" type="ORF">EZS27_031411</name>
</gene>
<accession>A0A5J4QDE6</accession>
<dbReference type="AlphaFoldDB" id="A0A5J4QDE6"/>
<protein>
    <submittedName>
        <fullName evidence="1">Uncharacterized protein</fullName>
    </submittedName>
</protein>
<evidence type="ECO:0000313" key="1">
    <source>
        <dbReference type="EMBL" id="KAA6318603.1"/>
    </source>
</evidence>
<proteinExistence type="predicted"/>
<comment type="caution">
    <text evidence="1">The sequence shown here is derived from an EMBL/GenBank/DDBJ whole genome shotgun (WGS) entry which is preliminary data.</text>
</comment>
<organism evidence="1">
    <name type="scientific">termite gut metagenome</name>
    <dbReference type="NCBI Taxonomy" id="433724"/>
    <lineage>
        <taxon>unclassified sequences</taxon>
        <taxon>metagenomes</taxon>
        <taxon>organismal metagenomes</taxon>
    </lineage>
</organism>
<dbReference type="EMBL" id="SNRY01004139">
    <property type="protein sequence ID" value="KAA6318603.1"/>
    <property type="molecule type" value="Genomic_DNA"/>
</dbReference>
<sequence length="60" mass="7455">MEILTKRPQGMSFIAYRNHLRKQNKWIKNRIRCGIYKKSDLKKQKPFSRLRRFFARKSKK</sequence>